<evidence type="ECO:0000259" key="4">
    <source>
        <dbReference type="PROSITE" id="PS50043"/>
    </source>
</evidence>
<dbReference type="Pfam" id="PF00196">
    <property type="entry name" value="GerE"/>
    <property type="match status" value="1"/>
</dbReference>
<evidence type="ECO:0000313" key="7">
    <source>
        <dbReference type="Proteomes" id="UP001595683"/>
    </source>
</evidence>
<proteinExistence type="predicted"/>
<feature type="domain" description="HTH luxR-type" evidence="4">
    <location>
        <begin position="146"/>
        <end position="209"/>
    </location>
</feature>
<dbReference type="PANTHER" id="PTHR45566:SF1">
    <property type="entry name" value="HTH-TYPE TRANSCRIPTIONAL REGULATOR YHJB-RELATED"/>
    <property type="match status" value="1"/>
</dbReference>
<dbReference type="InterPro" id="IPR000792">
    <property type="entry name" value="Tscrpt_reg_LuxR_C"/>
</dbReference>
<feature type="domain" description="Response regulatory" evidence="5">
    <location>
        <begin position="18"/>
        <end position="135"/>
    </location>
</feature>
<dbReference type="PROSITE" id="PS50043">
    <property type="entry name" value="HTH_LUXR_2"/>
    <property type="match status" value="1"/>
</dbReference>
<dbReference type="InterPro" id="IPR016032">
    <property type="entry name" value="Sig_transdc_resp-reg_C-effctor"/>
</dbReference>
<comment type="caution">
    <text evidence="6">The sequence shown here is derived from an EMBL/GenBank/DDBJ whole genome shotgun (WGS) entry which is preliminary data.</text>
</comment>
<dbReference type="CDD" id="cd17535">
    <property type="entry name" value="REC_NarL-like"/>
    <property type="match status" value="1"/>
</dbReference>
<evidence type="ECO:0000256" key="2">
    <source>
        <dbReference type="ARBA" id="ARBA00023125"/>
    </source>
</evidence>
<gene>
    <name evidence="6" type="ORF">ACFOOT_07645</name>
</gene>
<dbReference type="SMART" id="SM00448">
    <property type="entry name" value="REC"/>
    <property type="match status" value="1"/>
</dbReference>
<keyword evidence="1 3" id="KW-0597">Phosphoprotein</keyword>
<dbReference type="PRINTS" id="PR00038">
    <property type="entry name" value="HTHLUXR"/>
</dbReference>
<dbReference type="SMART" id="SM00421">
    <property type="entry name" value="HTH_LUXR"/>
    <property type="match status" value="1"/>
</dbReference>
<keyword evidence="2" id="KW-0238">DNA-binding</keyword>
<dbReference type="InterPro" id="IPR036388">
    <property type="entry name" value="WH-like_DNA-bd_sf"/>
</dbReference>
<dbReference type="SUPFAM" id="SSF52172">
    <property type="entry name" value="CheY-like"/>
    <property type="match status" value="1"/>
</dbReference>
<dbReference type="Proteomes" id="UP001595683">
    <property type="component" value="Unassembled WGS sequence"/>
</dbReference>
<dbReference type="InterPro" id="IPR051015">
    <property type="entry name" value="EvgA-like"/>
</dbReference>
<dbReference type="Pfam" id="PF00072">
    <property type="entry name" value="Response_reg"/>
    <property type="match status" value="1"/>
</dbReference>
<keyword evidence="7" id="KW-1185">Reference proteome</keyword>
<accession>A0ABV7V4V2</accession>
<dbReference type="Gene3D" id="3.40.50.2300">
    <property type="match status" value="1"/>
</dbReference>
<sequence>MQDDPLPLGEPASKPRLRVLLVDDHPLFRQALAATVRQIDPQMAIAQFETLAEARRAIAADTQDTLVLLDLKLPDSHGIAGLLGLKAQAPDLMVAIVSATDDRDTVLTAQACGAAGFISKAAGVEELSAALESLFAGETWFLPPEGDGLREPLTPAQARIVEAVHRGLMNKQIAYEMGLSEATVKYHLTGIFRKLGVQTRAQLLALARD</sequence>
<feature type="modified residue" description="4-aspartylphosphate" evidence="3">
    <location>
        <position position="70"/>
    </location>
</feature>
<protein>
    <submittedName>
        <fullName evidence="6">Response regulator</fullName>
    </submittedName>
</protein>
<evidence type="ECO:0000256" key="1">
    <source>
        <dbReference type="ARBA" id="ARBA00022553"/>
    </source>
</evidence>
<name>A0ABV7V4V2_9SPHN</name>
<dbReference type="RefSeq" id="WP_191322554.1">
    <property type="nucleotide sequence ID" value="NZ_BMZP01000001.1"/>
</dbReference>
<evidence type="ECO:0000313" key="6">
    <source>
        <dbReference type="EMBL" id="MFC3671293.1"/>
    </source>
</evidence>
<evidence type="ECO:0000256" key="3">
    <source>
        <dbReference type="PROSITE-ProRule" id="PRU00169"/>
    </source>
</evidence>
<dbReference type="PROSITE" id="PS50110">
    <property type="entry name" value="RESPONSE_REGULATORY"/>
    <property type="match status" value="1"/>
</dbReference>
<dbReference type="InterPro" id="IPR058245">
    <property type="entry name" value="NreC/VraR/RcsB-like_REC"/>
</dbReference>
<dbReference type="InterPro" id="IPR001789">
    <property type="entry name" value="Sig_transdc_resp-reg_receiver"/>
</dbReference>
<evidence type="ECO:0000259" key="5">
    <source>
        <dbReference type="PROSITE" id="PS50110"/>
    </source>
</evidence>
<organism evidence="6 7">
    <name type="scientific">Novosphingobium pokkalii</name>
    <dbReference type="NCBI Taxonomy" id="1770194"/>
    <lineage>
        <taxon>Bacteria</taxon>
        <taxon>Pseudomonadati</taxon>
        <taxon>Pseudomonadota</taxon>
        <taxon>Alphaproteobacteria</taxon>
        <taxon>Sphingomonadales</taxon>
        <taxon>Sphingomonadaceae</taxon>
        <taxon>Novosphingobium</taxon>
    </lineage>
</organism>
<dbReference type="SUPFAM" id="SSF46894">
    <property type="entry name" value="C-terminal effector domain of the bipartite response regulators"/>
    <property type="match status" value="1"/>
</dbReference>
<dbReference type="PANTHER" id="PTHR45566">
    <property type="entry name" value="HTH-TYPE TRANSCRIPTIONAL REGULATOR YHJB-RELATED"/>
    <property type="match status" value="1"/>
</dbReference>
<dbReference type="Gene3D" id="1.10.10.10">
    <property type="entry name" value="Winged helix-like DNA-binding domain superfamily/Winged helix DNA-binding domain"/>
    <property type="match status" value="1"/>
</dbReference>
<dbReference type="EMBL" id="JBHRYE010000011">
    <property type="protein sequence ID" value="MFC3671293.1"/>
    <property type="molecule type" value="Genomic_DNA"/>
</dbReference>
<reference evidence="7" key="1">
    <citation type="journal article" date="2019" name="Int. J. Syst. Evol. Microbiol.">
        <title>The Global Catalogue of Microorganisms (GCM) 10K type strain sequencing project: providing services to taxonomists for standard genome sequencing and annotation.</title>
        <authorList>
            <consortium name="The Broad Institute Genomics Platform"/>
            <consortium name="The Broad Institute Genome Sequencing Center for Infectious Disease"/>
            <person name="Wu L."/>
            <person name="Ma J."/>
        </authorList>
    </citation>
    <scope>NUCLEOTIDE SEQUENCE [LARGE SCALE GENOMIC DNA]</scope>
    <source>
        <strain evidence="7">KCTC 42224</strain>
    </source>
</reference>
<dbReference type="CDD" id="cd06170">
    <property type="entry name" value="LuxR_C_like"/>
    <property type="match status" value="1"/>
</dbReference>
<dbReference type="InterPro" id="IPR011006">
    <property type="entry name" value="CheY-like_superfamily"/>
</dbReference>